<organism evidence="5 6">
    <name type="scientific">Thyridium curvatum</name>
    <dbReference type="NCBI Taxonomy" id="1093900"/>
    <lineage>
        <taxon>Eukaryota</taxon>
        <taxon>Fungi</taxon>
        <taxon>Dikarya</taxon>
        <taxon>Ascomycota</taxon>
        <taxon>Pezizomycotina</taxon>
        <taxon>Sordariomycetes</taxon>
        <taxon>Sordariomycetidae</taxon>
        <taxon>Thyridiales</taxon>
        <taxon>Thyridiaceae</taxon>
        <taxon>Thyridium</taxon>
    </lineage>
</organism>
<comment type="caution">
    <text evidence="5">The sequence shown here is derived from an EMBL/GenBank/DDBJ whole genome shotgun (WGS) entry which is preliminary data.</text>
</comment>
<accession>A0A507BDN5</accession>
<dbReference type="InterPro" id="IPR000164">
    <property type="entry name" value="Histone_H3/CENP-A"/>
</dbReference>
<comment type="similarity">
    <text evidence="2">Belongs to the histone H3 family.</text>
</comment>
<dbReference type="GO" id="GO:0030527">
    <property type="term" value="F:structural constituent of chromatin"/>
    <property type="evidence" value="ECO:0007669"/>
    <property type="project" value="InterPro"/>
</dbReference>
<dbReference type="InParanoid" id="A0A507BDN5"/>
<dbReference type="GO" id="GO:0000786">
    <property type="term" value="C:nucleosome"/>
    <property type="evidence" value="ECO:0007669"/>
    <property type="project" value="UniProtKB-KW"/>
</dbReference>
<dbReference type="SUPFAM" id="SSF47113">
    <property type="entry name" value="Histone-fold"/>
    <property type="match status" value="1"/>
</dbReference>
<sequence>MNVPPESRRKAPRKSADKIVKPGAKGLAKPRVRLDALSEIRKMQKGTNLLLPQSRVMFLATPGCLEAIHTALEAELLYIFKTVQNAACHARRITLMEKDMKFAERILAGRKGIYLRC</sequence>
<dbReference type="RefSeq" id="XP_030996752.1">
    <property type="nucleotide sequence ID" value="XM_031139329.1"/>
</dbReference>
<evidence type="ECO:0000313" key="5">
    <source>
        <dbReference type="EMBL" id="TPX15041.1"/>
    </source>
</evidence>
<dbReference type="EMBL" id="SKBQ01000024">
    <property type="protein sequence ID" value="TPX15041.1"/>
    <property type="molecule type" value="Genomic_DNA"/>
</dbReference>
<keyword evidence="4" id="KW-0544">Nucleosome core</keyword>
<evidence type="ECO:0000256" key="2">
    <source>
        <dbReference type="ARBA" id="ARBA00010343"/>
    </source>
</evidence>
<keyword evidence="3" id="KW-0158">Chromosome</keyword>
<evidence type="ECO:0000256" key="3">
    <source>
        <dbReference type="ARBA" id="ARBA00022454"/>
    </source>
</evidence>
<name>A0A507BDN5_9PEZI</name>
<evidence type="ECO:0000256" key="1">
    <source>
        <dbReference type="ARBA" id="ARBA00004286"/>
    </source>
</evidence>
<proteinExistence type="inferred from homology"/>
<gene>
    <name evidence="5" type="ORF">E0L32_004871</name>
</gene>
<dbReference type="AlphaFoldDB" id="A0A507BDN5"/>
<dbReference type="GO" id="GO:0046982">
    <property type="term" value="F:protein heterodimerization activity"/>
    <property type="evidence" value="ECO:0007669"/>
    <property type="project" value="InterPro"/>
</dbReference>
<evidence type="ECO:0008006" key="7">
    <source>
        <dbReference type="Google" id="ProtNLM"/>
    </source>
</evidence>
<keyword evidence="6" id="KW-1185">Reference proteome</keyword>
<comment type="subcellular location">
    <subcellularLocation>
        <location evidence="1">Chromosome</location>
    </subcellularLocation>
</comment>
<dbReference type="GO" id="GO:0003677">
    <property type="term" value="F:DNA binding"/>
    <property type="evidence" value="ECO:0007669"/>
    <property type="project" value="InterPro"/>
</dbReference>
<dbReference type="STRING" id="1093900.A0A507BDN5"/>
<dbReference type="Gene3D" id="1.10.20.10">
    <property type="entry name" value="Histone, subunit A"/>
    <property type="match status" value="1"/>
</dbReference>
<keyword evidence="4" id="KW-0238">DNA-binding</keyword>
<evidence type="ECO:0000256" key="4">
    <source>
        <dbReference type="ARBA" id="ARBA00023269"/>
    </source>
</evidence>
<dbReference type="Proteomes" id="UP000319257">
    <property type="component" value="Unassembled WGS sequence"/>
</dbReference>
<dbReference type="GeneID" id="41972318"/>
<dbReference type="OrthoDB" id="1854097at2759"/>
<dbReference type="InterPro" id="IPR009072">
    <property type="entry name" value="Histone-fold"/>
</dbReference>
<reference evidence="5 6" key="1">
    <citation type="submission" date="2019-06" db="EMBL/GenBank/DDBJ databases">
        <title>Draft genome sequence of the filamentous fungus Phialemoniopsis curvata isolated from diesel fuel.</title>
        <authorList>
            <person name="Varaljay V.A."/>
            <person name="Lyon W.J."/>
            <person name="Crouch A.L."/>
            <person name="Drake C.E."/>
            <person name="Hollomon J.M."/>
            <person name="Nadeau L.J."/>
            <person name="Nunn H.S."/>
            <person name="Stevenson B.S."/>
            <person name="Bojanowski C.L."/>
            <person name="Crookes-Goodson W.J."/>
        </authorList>
    </citation>
    <scope>NUCLEOTIDE SEQUENCE [LARGE SCALE GENOMIC DNA]</scope>
    <source>
        <strain evidence="5 6">D216</strain>
    </source>
</reference>
<dbReference type="SMART" id="SM00428">
    <property type="entry name" value="H3"/>
    <property type="match status" value="1"/>
</dbReference>
<evidence type="ECO:0000313" key="6">
    <source>
        <dbReference type="Proteomes" id="UP000319257"/>
    </source>
</evidence>
<protein>
    <recommendedName>
        <fullName evidence="7">Histone H3.2</fullName>
    </recommendedName>
</protein>